<dbReference type="Proteomes" id="UP001152484">
    <property type="component" value="Unassembled WGS sequence"/>
</dbReference>
<dbReference type="AlphaFoldDB" id="A0A9P0ZA50"/>
<proteinExistence type="predicted"/>
<dbReference type="OrthoDB" id="1211021at2759"/>
<name>A0A9P0ZA50_CUSEU</name>
<dbReference type="GO" id="GO:0003676">
    <property type="term" value="F:nucleic acid binding"/>
    <property type="evidence" value="ECO:0007669"/>
    <property type="project" value="InterPro"/>
</dbReference>
<dbReference type="GO" id="GO:0004523">
    <property type="term" value="F:RNA-DNA hybrid ribonuclease activity"/>
    <property type="evidence" value="ECO:0007669"/>
    <property type="project" value="InterPro"/>
</dbReference>
<dbReference type="InterPro" id="IPR012337">
    <property type="entry name" value="RNaseH-like_sf"/>
</dbReference>
<dbReference type="InterPro" id="IPR044730">
    <property type="entry name" value="RNase_H-like_dom_plant"/>
</dbReference>
<accession>A0A9P0ZA50</accession>
<feature type="domain" description="Reverse transcriptase zinc-binding" evidence="2">
    <location>
        <begin position="99"/>
        <end position="184"/>
    </location>
</feature>
<dbReference type="PANTHER" id="PTHR47723:SF24">
    <property type="entry name" value="RNASE H TYPE-1 DOMAIN-CONTAINING PROTEIN"/>
    <property type="match status" value="1"/>
</dbReference>
<dbReference type="CDD" id="cd06222">
    <property type="entry name" value="RNase_H_like"/>
    <property type="match status" value="1"/>
</dbReference>
<comment type="caution">
    <text evidence="3">The sequence shown here is derived from an EMBL/GenBank/DDBJ whole genome shotgun (WGS) entry which is preliminary data.</text>
</comment>
<dbReference type="Pfam" id="PF13966">
    <property type="entry name" value="zf-RVT"/>
    <property type="match status" value="1"/>
</dbReference>
<keyword evidence="4" id="KW-1185">Reference proteome</keyword>
<evidence type="ECO:0000259" key="2">
    <source>
        <dbReference type="Pfam" id="PF13966"/>
    </source>
</evidence>
<dbReference type="Gene3D" id="3.30.420.10">
    <property type="entry name" value="Ribonuclease H-like superfamily/Ribonuclease H"/>
    <property type="match status" value="1"/>
</dbReference>
<feature type="domain" description="RNase H type-1" evidence="1">
    <location>
        <begin position="313"/>
        <end position="427"/>
    </location>
</feature>
<dbReference type="EMBL" id="CAMAPE010000033">
    <property type="protein sequence ID" value="CAH9095446.1"/>
    <property type="molecule type" value="Genomic_DNA"/>
</dbReference>
<dbReference type="InterPro" id="IPR053151">
    <property type="entry name" value="RNase_H-like"/>
</dbReference>
<dbReference type="InterPro" id="IPR036397">
    <property type="entry name" value="RNaseH_sf"/>
</dbReference>
<protein>
    <recommendedName>
        <fullName evidence="5">RNase H type-1 domain-containing protein</fullName>
    </recommendedName>
</protein>
<organism evidence="3 4">
    <name type="scientific">Cuscuta europaea</name>
    <name type="common">European dodder</name>
    <dbReference type="NCBI Taxonomy" id="41803"/>
    <lineage>
        <taxon>Eukaryota</taxon>
        <taxon>Viridiplantae</taxon>
        <taxon>Streptophyta</taxon>
        <taxon>Embryophyta</taxon>
        <taxon>Tracheophyta</taxon>
        <taxon>Spermatophyta</taxon>
        <taxon>Magnoliopsida</taxon>
        <taxon>eudicotyledons</taxon>
        <taxon>Gunneridae</taxon>
        <taxon>Pentapetalae</taxon>
        <taxon>asterids</taxon>
        <taxon>lamiids</taxon>
        <taxon>Solanales</taxon>
        <taxon>Convolvulaceae</taxon>
        <taxon>Cuscuteae</taxon>
        <taxon>Cuscuta</taxon>
        <taxon>Cuscuta subgen. Cuscuta</taxon>
    </lineage>
</organism>
<dbReference type="InterPro" id="IPR026960">
    <property type="entry name" value="RVT-Znf"/>
</dbReference>
<gene>
    <name evidence="3" type="ORF">CEURO_LOCUS13118</name>
</gene>
<evidence type="ECO:0000313" key="3">
    <source>
        <dbReference type="EMBL" id="CAH9095446.1"/>
    </source>
</evidence>
<dbReference type="Pfam" id="PF13456">
    <property type="entry name" value="RVT_3"/>
    <property type="match status" value="1"/>
</dbReference>
<dbReference type="PANTHER" id="PTHR47723">
    <property type="entry name" value="OS05G0353850 PROTEIN"/>
    <property type="match status" value="1"/>
</dbReference>
<dbReference type="InterPro" id="IPR002156">
    <property type="entry name" value="RNaseH_domain"/>
</dbReference>
<sequence>MKLDGSLKSESLSRNVNLQFQKTSRPLPRFSRSSFYPQLWLQNIRLLTQKVRLSIISNLSRLFSGFSYSCMFYSCLRDCLQFELSVFHLEWSAEEDGMFSFQSAFQLVRTEKGSTFSFKHCWHPKQTLNIKIFQWKILNNILPTTDNLNRFQLVLNPSICPMCRAQADSMNHLLFKCKVAQPIWIYFMKICGIPNLSFDNNLRQLFINWWLQAGSKSVLDLFKHNLPGIICWHLWKAYSGLLWGSENRVPTSGTLIAQIKSFTQNWAYSFSRIKLRVIGNILIEEKLIPLDFRLTGTIPRFIKWQKPHTLKLNTDASYSPQGAFGGVMMRNKEGLFIFAMSFPLQANFVLEAEIRAVILATRWAMDAGFSSFQVETDSMAALGHLVEPYRGRWRVPIQEMLLDANRKGVTFRHTWREANGLADKLAQLNIFNVIADLPDPIRRAYIMDKFGIPSIRL</sequence>
<dbReference type="SUPFAM" id="SSF53098">
    <property type="entry name" value="Ribonuclease H-like"/>
    <property type="match status" value="1"/>
</dbReference>
<reference evidence="3" key="1">
    <citation type="submission" date="2022-07" db="EMBL/GenBank/DDBJ databases">
        <authorList>
            <person name="Macas J."/>
            <person name="Novak P."/>
            <person name="Neumann P."/>
        </authorList>
    </citation>
    <scope>NUCLEOTIDE SEQUENCE</scope>
</reference>
<evidence type="ECO:0000313" key="4">
    <source>
        <dbReference type="Proteomes" id="UP001152484"/>
    </source>
</evidence>
<evidence type="ECO:0000259" key="1">
    <source>
        <dbReference type="Pfam" id="PF13456"/>
    </source>
</evidence>
<evidence type="ECO:0008006" key="5">
    <source>
        <dbReference type="Google" id="ProtNLM"/>
    </source>
</evidence>